<dbReference type="GO" id="GO:0045893">
    <property type="term" value="P:positive regulation of DNA-templated transcription"/>
    <property type="evidence" value="ECO:0007669"/>
    <property type="project" value="TreeGrafter"/>
</dbReference>
<proteinExistence type="predicted"/>
<sequence>MSLITQLSKLLPLPSEDLQQILNYAVTLSTDDEVADHFYDLLGHSTETTKFIQEFAKDSQKGNDQQKKISSAASKEYDASNSLITTTTTKRTTPKKKKKKDSLPTRETIQVLDDATHNGTRYYKKKDEDNYIGATKKSVAIMHNKPSHDSVLLSKASLQQRVPSPSVTPGTLISDSTYRLNDKASRSLKNSGQGSSSKSMNKTKISISGGKALHGESTILSELDAAIRALEINTNGKLNSQDPSRRACNCIGTRHPILTAAPNCLSCGKVICILEGLGPCTFCGTSLLSSMEVQSMISHLREERGREKMIADNMGRKRAEVATTPKPFSTPREHSSFLLSSAEIQAQAHRDKLLSFQAQNAKRTTVHDEVADFNIDESEVRRDMLWATPAERANALKKQQKLRQEMEWQAKPEYEKRKVVVCLDVVKGKVVKQIRNSVREQEEKVGEKPRLDVKSVDEVPDKNISHNFRKNPLIGNLIRPIWSAKVSPKTEMNTEEDEKGCKWKINTWRRVLDNQDDNEDVILDGGLSGGQSVDRFA</sequence>
<dbReference type="AlphaFoldDB" id="A0A420I1K7"/>
<feature type="domain" description="TRIP4/RQT4 C2HC5-type zinc finger" evidence="2">
    <location>
        <begin position="245"/>
        <end position="297"/>
    </location>
</feature>
<dbReference type="InterPro" id="IPR039128">
    <property type="entry name" value="TRIP4-like"/>
</dbReference>
<protein>
    <submittedName>
        <fullName evidence="3">Uncharacterized protein C1A6.01c</fullName>
    </submittedName>
</protein>
<dbReference type="PANTHER" id="PTHR12963:SF4">
    <property type="entry name" value="ACTIVATING SIGNAL COINTEGRATOR 1"/>
    <property type="match status" value="1"/>
</dbReference>
<reference evidence="3 4" key="1">
    <citation type="journal article" date="2018" name="BMC Genomics">
        <title>Comparative genome analyses reveal sequence features reflecting distinct modes of host-adaptation between dicot and monocot powdery mildew.</title>
        <authorList>
            <person name="Wu Y."/>
            <person name="Ma X."/>
            <person name="Pan Z."/>
            <person name="Kale S.D."/>
            <person name="Song Y."/>
            <person name="King H."/>
            <person name="Zhang Q."/>
            <person name="Presley C."/>
            <person name="Deng X."/>
            <person name="Wei C.I."/>
            <person name="Xiao S."/>
        </authorList>
    </citation>
    <scope>NUCLEOTIDE SEQUENCE [LARGE SCALE GENOMIC DNA]</scope>
    <source>
        <strain evidence="3">UMSG2</strain>
    </source>
</reference>
<dbReference type="GO" id="GO:0005634">
    <property type="term" value="C:nucleus"/>
    <property type="evidence" value="ECO:0007669"/>
    <property type="project" value="InterPro"/>
</dbReference>
<evidence type="ECO:0000256" key="1">
    <source>
        <dbReference type="SAM" id="MobiDB-lite"/>
    </source>
</evidence>
<dbReference type="GO" id="GO:0180022">
    <property type="term" value="C:RQC-trigger complex"/>
    <property type="evidence" value="ECO:0007669"/>
    <property type="project" value="InterPro"/>
</dbReference>
<dbReference type="GO" id="GO:0008270">
    <property type="term" value="F:zinc ion binding"/>
    <property type="evidence" value="ECO:0007669"/>
    <property type="project" value="InterPro"/>
</dbReference>
<feature type="region of interest" description="Disordered" evidence="1">
    <location>
        <begin position="83"/>
        <end position="106"/>
    </location>
</feature>
<dbReference type="Proteomes" id="UP000286134">
    <property type="component" value="Unassembled WGS sequence"/>
</dbReference>
<dbReference type="GO" id="GO:0072344">
    <property type="term" value="P:rescue of stalled ribosome"/>
    <property type="evidence" value="ECO:0007669"/>
    <property type="project" value="InterPro"/>
</dbReference>
<gene>
    <name evidence="3" type="ORF">OnM2_024012</name>
</gene>
<feature type="compositionally biased region" description="Polar residues" evidence="1">
    <location>
        <begin position="187"/>
        <end position="203"/>
    </location>
</feature>
<keyword evidence="4" id="KW-1185">Reference proteome</keyword>
<organism evidence="3 4">
    <name type="scientific">Erysiphe neolycopersici</name>
    <dbReference type="NCBI Taxonomy" id="212602"/>
    <lineage>
        <taxon>Eukaryota</taxon>
        <taxon>Fungi</taxon>
        <taxon>Dikarya</taxon>
        <taxon>Ascomycota</taxon>
        <taxon>Pezizomycotina</taxon>
        <taxon>Leotiomycetes</taxon>
        <taxon>Erysiphales</taxon>
        <taxon>Erysiphaceae</taxon>
        <taxon>Erysiphe</taxon>
    </lineage>
</organism>
<dbReference type="PANTHER" id="PTHR12963">
    <property type="entry name" value="THYROID RECEPTOR INTERACTING PROTEIN RELATED"/>
    <property type="match status" value="1"/>
</dbReference>
<accession>A0A420I1K7</accession>
<comment type="caution">
    <text evidence="3">The sequence shown here is derived from an EMBL/GenBank/DDBJ whole genome shotgun (WGS) entry which is preliminary data.</text>
</comment>
<name>A0A420I1K7_9PEZI</name>
<evidence type="ECO:0000313" key="4">
    <source>
        <dbReference type="Proteomes" id="UP000286134"/>
    </source>
</evidence>
<evidence type="ECO:0000313" key="3">
    <source>
        <dbReference type="EMBL" id="RKF63564.1"/>
    </source>
</evidence>
<dbReference type="InterPro" id="IPR009349">
    <property type="entry name" value="TRIP4/RQT4_C2HC5_Znf"/>
</dbReference>
<dbReference type="OrthoDB" id="338816at2759"/>
<feature type="region of interest" description="Disordered" evidence="1">
    <location>
        <begin position="160"/>
        <end position="179"/>
    </location>
</feature>
<feature type="region of interest" description="Disordered" evidence="1">
    <location>
        <begin position="184"/>
        <end position="203"/>
    </location>
</feature>
<dbReference type="Pfam" id="PF06221">
    <property type="entry name" value="zf-C2HC5"/>
    <property type="match status" value="1"/>
</dbReference>
<dbReference type="EMBL" id="MCFK01002480">
    <property type="protein sequence ID" value="RKF63564.1"/>
    <property type="molecule type" value="Genomic_DNA"/>
</dbReference>
<evidence type="ECO:0000259" key="2">
    <source>
        <dbReference type="Pfam" id="PF06221"/>
    </source>
</evidence>
<dbReference type="STRING" id="212602.A0A420I1K7"/>